<keyword evidence="3" id="KW-1185">Reference proteome</keyword>
<evidence type="ECO:0000313" key="3">
    <source>
        <dbReference type="Proteomes" id="UP000652198"/>
    </source>
</evidence>
<organism evidence="2 3">
    <name type="scientific">Paraburkholderia solitsugae</name>
    <dbReference type="NCBI Taxonomy" id="2675748"/>
    <lineage>
        <taxon>Bacteria</taxon>
        <taxon>Pseudomonadati</taxon>
        <taxon>Pseudomonadota</taxon>
        <taxon>Betaproteobacteria</taxon>
        <taxon>Burkholderiales</taxon>
        <taxon>Burkholderiaceae</taxon>
        <taxon>Paraburkholderia</taxon>
    </lineage>
</organism>
<protein>
    <submittedName>
        <fullName evidence="2">Uncharacterized protein</fullName>
    </submittedName>
</protein>
<evidence type="ECO:0000256" key="1">
    <source>
        <dbReference type="SAM" id="MobiDB-lite"/>
    </source>
</evidence>
<reference evidence="2 3" key="1">
    <citation type="submission" date="2019-11" db="EMBL/GenBank/DDBJ databases">
        <title>Metabolism of dissolved organic matter in forest soils.</title>
        <authorList>
            <person name="Cyle K.T."/>
            <person name="Wilhelm R.C."/>
            <person name="Martinez C.E."/>
        </authorList>
    </citation>
    <scope>NUCLEOTIDE SEQUENCE [LARGE SCALE GENOMIC DNA]</scope>
    <source>
        <strain evidence="2 3">1N</strain>
    </source>
</reference>
<dbReference type="Proteomes" id="UP000652198">
    <property type="component" value="Unassembled WGS sequence"/>
</dbReference>
<dbReference type="RefSeq" id="WP_172317176.1">
    <property type="nucleotide sequence ID" value="NZ_WOEY01000148.1"/>
</dbReference>
<sequence length="101" mass="11000">MLPDENKQDTPNTEIGPGVQTPEGVRVRVDALARRTDGLTDTRFNANFDSEVLDALPATLRLAARGNKTVHVDGNDTPVPGPDQSDAIINQAQFRQNAYNE</sequence>
<dbReference type="EMBL" id="WOEY01000148">
    <property type="protein sequence ID" value="NPT46890.1"/>
    <property type="molecule type" value="Genomic_DNA"/>
</dbReference>
<feature type="region of interest" description="Disordered" evidence="1">
    <location>
        <begin position="1"/>
        <end position="23"/>
    </location>
</feature>
<evidence type="ECO:0000313" key="2">
    <source>
        <dbReference type="EMBL" id="NPT46890.1"/>
    </source>
</evidence>
<proteinExistence type="predicted"/>
<name>A0ABX2C4G2_9BURK</name>
<accession>A0ABX2C4G2</accession>
<comment type="caution">
    <text evidence="2">The sequence shown here is derived from an EMBL/GenBank/DDBJ whole genome shotgun (WGS) entry which is preliminary data.</text>
</comment>
<gene>
    <name evidence="2" type="ORF">GNZ12_37415</name>
</gene>